<dbReference type="EMBL" id="JACHIN010000014">
    <property type="protein sequence ID" value="MBB5082690.1"/>
    <property type="molecule type" value="Genomic_DNA"/>
</dbReference>
<dbReference type="AlphaFoldDB" id="A0A7W8EJ35"/>
<protein>
    <submittedName>
        <fullName evidence="2">Endonuclease/exonuclease/phosphatase family metal-dependent hydrolase</fullName>
    </submittedName>
</protein>
<sequence>MIRVATLNVWGRQGPWPSRLALIRQELADLSPDVIGLQEVWRHEGRCQAEEIAGDLGYEIAYAPASTADDGRIQGNAILTRLPIQEQHHIPLPVAGYEPRALLYVQAGPLPVYVTHLNWQPDHSAIRQEQAHFITAHMTSSPAVLLGDFNATPDSPEIKYLTKAFTDTWTATGDGTPGDTFSRENAFVSQYADEPTRRLDYIFTTAKPVRTWLTFTTPKNNIWPSDHYGLACDLNLP</sequence>
<dbReference type="Gene3D" id="3.60.10.10">
    <property type="entry name" value="Endonuclease/exonuclease/phosphatase"/>
    <property type="match status" value="1"/>
</dbReference>
<dbReference type="InterPro" id="IPR051916">
    <property type="entry name" value="GPI-anchor_lipid_remodeler"/>
</dbReference>
<dbReference type="GO" id="GO:0006506">
    <property type="term" value="P:GPI anchor biosynthetic process"/>
    <property type="evidence" value="ECO:0007669"/>
    <property type="project" value="TreeGrafter"/>
</dbReference>
<dbReference type="GO" id="GO:0004527">
    <property type="term" value="F:exonuclease activity"/>
    <property type="evidence" value="ECO:0007669"/>
    <property type="project" value="UniProtKB-KW"/>
</dbReference>
<feature type="domain" description="Endonuclease/exonuclease/phosphatase" evidence="1">
    <location>
        <begin position="5"/>
        <end position="227"/>
    </location>
</feature>
<dbReference type="SUPFAM" id="SSF56219">
    <property type="entry name" value="DNase I-like"/>
    <property type="match status" value="1"/>
</dbReference>
<dbReference type="PANTHER" id="PTHR14859:SF15">
    <property type="entry name" value="ENDONUCLEASE_EXONUCLEASE_PHOSPHATASE DOMAIN-CONTAINING PROTEIN"/>
    <property type="match status" value="1"/>
</dbReference>
<keyword evidence="2" id="KW-0540">Nuclease</keyword>
<organism evidence="2 3">
    <name type="scientific">Nonomuraea endophytica</name>
    <dbReference type="NCBI Taxonomy" id="714136"/>
    <lineage>
        <taxon>Bacteria</taxon>
        <taxon>Bacillati</taxon>
        <taxon>Actinomycetota</taxon>
        <taxon>Actinomycetes</taxon>
        <taxon>Streptosporangiales</taxon>
        <taxon>Streptosporangiaceae</taxon>
        <taxon>Nonomuraea</taxon>
    </lineage>
</organism>
<name>A0A7W8EJ35_9ACTN</name>
<dbReference type="Pfam" id="PF03372">
    <property type="entry name" value="Exo_endo_phos"/>
    <property type="match status" value="1"/>
</dbReference>
<dbReference type="InterPro" id="IPR036691">
    <property type="entry name" value="Endo/exonu/phosph_ase_sf"/>
</dbReference>
<dbReference type="Proteomes" id="UP000568380">
    <property type="component" value="Unassembled WGS sequence"/>
</dbReference>
<gene>
    <name evidence="2" type="ORF">HNR40_008186</name>
</gene>
<dbReference type="InterPro" id="IPR005135">
    <property type="entry name" value="Endo/exonuclease/phosphatase"/>
</dbReference>
<reference evidence="2 3" key="1">
    <citation type="submission" date="2020-08" db="EMBL/GenBank/DDBJ databases">
        <title>Genomic Encyclopedia of Type Strains, Phase IV (KMG-IV): sequencing the most valuable type-strain genomes for metagenomic binning, comparative biology and taxonomic classification.</title>
        <authorList>
            <person name="Goeker M."/>
        </authorList>
    </citation>
    <scope>NUCLEOTIDE SEQUENCE [LARGE SCALE GENOMIC DNA]</scope>
    <source>
        <strain evidence="2 3">DSM 45385</strain>
    </source>
</reference>
<keyword evidence="2" id="KW-0255">Endonuclease</keyword>
<dbReference type="RefSeq" id="WP_184971142.1">
    <property type="nucleotide sequence ID" value="NZ_JACHIN010000014.1"/>
</dbReference>
<dbReference type="GO" id="GO:0004519">
    <property type="term" value="F:endonuclease activity"/>
    <property type="evidence" value="ECO:0007669"/>
    <property type="project" value="UniProtKB-KW"/>
</dbReference>
<keyword evidence="2" id="KW-0269">Exonuclease</keyword>
<dbReference type="PANTHER" id="PTHR14859">
    <property type="entry name" value="CALCOFLUOR WHITE HYPERSENSITIVE PROTEIN PRECURSOR"/>
    <property type="match status" value="1"/>
</dbReference>
<dbReference type="GO" id="GO:0016020">
    <property type="term" value="C:membrane"/>
    <property type="evidence" value="ECO:0007669"/>
    <property type="project" value="GOC"/>
</dbReference>
<keyword evidence="3" id="KW-1185">Reference proteome</keyword>
<evidence type="ECO:0000313" key="3">
    <source>
        <dbReference type="Proteomes" id="UP000568380"/>
    </source>
</evidence>
<accession>A0A7W8EJ35</accession>
<proteinExistence type="predicted"/>
<evidence type="ECO:0000313" key="2">
    <source>
        <dbReference type="EMBL" id="MBB5082690.1"/>
    </source>
</evidence>
<evidence type="ECO:0000259" key="1">
    <source>
        <dbReference type="Pfam" id="PF03372"/>
    </source>
</evidence>
<keyword evidence="2" id="KW-0378">Hydrolase</keyword>
<comment type="caution">
    <text evidence="2">The sequence shown here is derived from an EMBL/GenBank/DDBJ whole genome shotgun (WGS) entry which is preliminary data.</text>
</comment>